<dbReference type="InterPro" id="IPR018197">
    <property type="entry name" value="Glycerate_kinase_RE-like"/>
</dbReference>
<comment type="similarity">
    <text evidence="1 4">Belongs to the glycerate kinase type-1 family.</text>
</comment>
<dbReference type="InterPro" id="IPR004381">
    <property type="entry name" value="Glycerate_kinase"/>
</dbReference>
<keyword evidence="3 4" id="KW-0418">Kinase</keyword>
<proteinExistence type="inferred from homology"/>
<dbReference type="PANTHER" id="PTHR21599:SF0">
    <property type="entry name" value="GLYCERATE KINASE"/>
    <property type="match status" value="1"/>
</dbReference>
<protein>
    <submittedName>
        <fullName evidence="5">Glycerate kinase</fullName>
    </submittedName>
</protein>
<dbReference type="InterPro" id="IPR036129">
    <property type="entry name" value="Glycerate_kinase_sf"/>
</dbReference>
<keyword evidence="6" id="KW-1185">Reference proteome</keyword>
<evidence type="ECO:0000256" key="4">
    <source>
        <dbReference type="PIRNR" id="PIRNR006078"/>
    </source>
</evidence>
<evidence type="ECO:0000256" key="2">
    <source>
        <dbReference type="ARBA" id="ARBA00022679"/>
    </source>
</evidence>
<dbReference type="Pfam" id="PF02595">
    <property type="entry name" value="Gly_kinase"/>
    <property type="match status" value="1"/>
</dbReference>
<accession>A0ABU7T3M7</accession>
<gene>
    <name evidence="5" type="ORF">PS435_15255</name>
</gene>
<keyword evidence="2 4" id="KW-0808">Transferase</keyword>
<dbReference type="Gene3D" id="3.90.1510.10">
    <property type="entry name" value="Glycerate kinase, domain 2"/>
    <property type="match status" value="1"/>
</dbReference>
<evidence type="ECO:0000256" key="3">
    <source>
        <dbReference type="ARBA" id="ARBA00022777"/>
    </source>
</evidence>
<evidence type="ECO:0000313" key="6">
    <source>
        <dbReference type="Proteomes" id="UP001330016"/>
    </source>
</evidence>
<organism evidence="5 6">
    <name type="scientific">Schleiferilactobacillus harbinensis</name>
    <dbReference type="NCBI Taxonomy" id="304207"/>
    <lineage>
        <taxon>Bacteria</taxon>
        <taxon>Bacillati</taxon>
        <taxon>Bacillota</taxon>
        <taxon>Bacilli</taxon>
        <taxon>Lactobacillales</taxon>
        <taxon>Lactobacillaceae</taxon>
        <taxon>Schleiferilactobacillus</taxon>
    </lineage>
</organism>
<dbReference type="GO" id="GO:0016301">
    <property type="term" value="F:kinase activity"/>
    <property type="evidence" value="ECO:0007669"/>
    <property type="project" value="UniProtKB-KW"/>
</dbReference>
<dbReference type="InterPro" id="IPR018193">
    <property type="entry name" value="Glyc_kinase_flavodox-like_fold"/>
</dbReference>
<comment type="caution">
    <text evidence="5">The sequence shown here is derived from an EMBL/GenBank/DDBJ whole genome shotgun (WGS) entry which is preliminary data.</text>
</comment>
<dbReference type="Proteomes" id="UP001330016">
    <property type="component" value="Unassembled WGS sequence"/>
</dbReference>
<reference evidence="5 6" key="1">
    <citation type="submission" date="2023-02" db="EMBL/GenBank/DDBJ databases">
        <title>The predominant lactic acid bacteria and yeasts involved in the spontaneous fermentation of millet during the production of the traditional porridge Hausa koko in Ghana.</title>
        <authorList>
            <person name="Atter A."/>
            <person name="Diaz M."/>
        </authorList>
    </citation>
    <scope>NUCLEOTIDE SEQUENCE [LARGE SCALE GENOMIC DNA]</scope>
    <source>
        <strain evidence="5 6">FI11640</strain>
    </source>
</reference>
<sequence length="385" mass="39619">MKFVLAPDSFKGGCSAIEVATAMKTGLSRVFPDAEYDLVPMADGGEGTVQSLVDATHGEMITVSVTGPLGNKVMASYGLLGDGTTAAIEMAQASGIQYVNEVTHNPMITTTYGTGELIMDALNHGAQKIILGIGGSATNDGGAGMAQAIGVHLRDIEGNELAPGGGQLDNLATIDIRHVDPRIPKTKILIASDVTNPLVGETGASVIFGPQKGATSEMVKRLDANLVRYAAIIKHDLGKNIAHAPGAGAAGGLGAGLMAFTNSQMKKGIDIVIEYTHLKERVQDADFVFTGEGGIDSQTQYGKTPFGVALAAKSVAPTAPVIVLSGNIGDGLSILYRPDAIDAIFPTATAAKSLAKAIADAASDIELVSENIGRLIAAIQRSIRN</sequence>
<dbReference type="PANTHER" id="PTHR21599">
    <property type="entry name" value="GLYCERATE KINASE"/>
    <property type="match status" value="1"/>
</dbReference>
<evidence type="ECO:0000313" key="5">
    <source>
        <dbReference type="EMBL" id="MEE6717197.1"/>
    </source>
</evidence>
<dbReference type="SUPFAM" id="SSF110738">
    <property type="entry name" value="Glycerate kinase I"/>
    <property type="match status" value="1"/>
</dbReference>
<dbReference type="NCBIfam" id="TIGR00045">
    <property type="entry name" value="glycerate kinase"/>
    <property type="match status" value="1"/>
</dbReference>
<evidence type="ECO:0000256" key="1">
    <source>
        <dbReference type="ARBA" id="ARBA00006284"/>
    </source>
</evidence>
<dbReference type="EMBL" id="JAQSGK010000084">
    <property type="protein sequence ID" value="MEE6717197.1"/>
    <property type="molecule type" value="Genomic_DNA"/>
</dbReference>
<dbReference type="PIRSF" id="PIRSF006078">
    <property type="entry name" value="GlxK"/>
    <property type="match status" value="1"/>
</dbReference>
<dbReference type="RefSeq" id="WP_331244625.1">
    <property type="nucleotide sequence ID" value="NZ_JAQSGJ010000084.1"/>
</dbReference>
<name>A0ABU7T3M7_9LACO</name>
<dbReference type="Gene3D" id="3.40.50.10350">
    <property type="entry name" value="Glycerate kinase, domain 1"/>
    <property type="match status" value="1"/>
</dbReference>